<name>A0AAN9M8S6_CANGL</name>
<comment type="caution">
    <text evidence="1">The sequence shown here is derived from an EMBL/GenBank/DDBJ whole genome shotgun (WGS) entry which is preliminary data.</text>
</comment>
<accession>A0AAN9M8S6</accession>
<reference evidence="1 2" key="1">
    <citation type="submission" date="2024-01" db="EMBL/GenBank/DDBJ databases">
        <title>The genomes of 5 underutilized Papilionoideae crops provide insights into root nodulation and disease resistanc.</title>
        <authorList>
            <person name="Jiang F."/>
        </authorList>
    </citation>
    <scope>NUCLEOTIDE SEQUENCE [LARGE SCALE GENOMIC DNA]</scope>
    <source>
        <strain evidence="1">LVBAO_FW01</strain>
        <tissue evidence="1">Leaves</tissue>
    </source>
</reference>
<evidence type="ECO:0000313" key="2">
    <source>
        <dbReference type="Proteomes" id="UP001367508"/>
    </source>
</evidence>
<dbReference type="EMBL" id="JAYMYQ010000002">
    <property type="protein sequence ID" value="KAK7350340.1"/>
    <property type="molecule type" value="Genomic_DNA"/>
</dbReference>
<sequence length="82" mass="9226">MATPDVKNFFLSEAEATGIDLCCSDEGDCRERATEMVRESRNVQRKNRSPSAGSSEIFFSVKYPGNPQKKFSPLFFLSFPQP</sequence>
<gene>
    <name evidence="1" type="ORF">VNO77_08855</name>
</gene>
<protein>
    <submittedName>
        <fullName evidence="1">Uncharacterized protein</fullName>
    </submittedName>
</protein>
<organism evidence="1 2">
    <name type="scientific">Canavalia gladiata</name>
    <name type="common">Sword bean</name>
    <name type="synonym">Dolichos gladiatus</name>
    <dbReference type="NCBI Taxonomy" id="3824"/>
    <lineage>
        <taxon>Eukaryota</taxon>
        <taxon>Viridiplantae</taxon>
        <taxon>Streptophyta</taxon>
        <taxon>Embryophyta</taxon>
        <taxon>Tracheophyta</taxon>
        <taxon>Spermatophyta</taxon>
        <taxon>Magnoliopsida</taxon>
        <taxon>eudicotyledons</taxon>
        <taxon>Gunneridae</taxon>
        <taxon>Pentapetalae</taxon>
        <taxon>rosids</taxon>
        <taxon>fabids</taxon>
        <taxon>Fabales</taxon>
        <taxon>Fabaceae</taxon>
        <taxon>Papilionoideae</taxon>
        <taxon>50 kb inversion clade</taxon>
        <taxon>NPAAA clade</taxon>
        <taxon>indigoferoid/millettioid clade</taxon>
        <taxon>Phaseoleae</taxon>
        <taxon>Canavalia</taxon>
    </lineage>
</organism>
<dbReference type="AlphaFoldDB" id="A0AAN9M8S6"/>
<dbReference type="Proteomes" id="UP001367508">
    <property type="component" value="Unassembled WGS sequence"/>
</dbReference>
<evidence type="ECO:0000313" key="1">
    <source>
        <dbReference type="EMBL" id="KAK7350340.1"/>
    </source>
</evidence>
<proteinExistence type="predicted"/>
<keyword evidence="2" id="KW-1185">Reference proteome</keyword>